<dbReference type="PRINTS" id="PR00502">
    <property type="entry name" value="NUDIXFAMILY"/>
</dbReference>
<dbReference type="Gene3D" id="3.90.79.10">
    <property type="entry name" value="Nucleoside Triphosphate Pyrophosphohydrolase"/>
    <property type="match status" value="1"/>
</dbReference>
<evidence type="ECO:0000256" key="2">
    <source>
        <dbReference type="ARBA" id="ARBA00005582"/>
    </source>
</evidence>
<proteinExistence type="inferred from homology"/>
<dbReference type="InterPro" id="IPR047127">
    <property type="entry name" value="MutT-like"/>
</dbReference>
<comment type="catalytic activity">
    <reaction evidence="10">
        <text>8-oxo-dGTP + H2O = 8-oxo-dGMP + diphosphate + H(+)</text>
        <dbReference type="Rhea" id="RHEA:31575"/>
        <dbReference type="ChEBI" id="CHEBI:15377"/>
        <dbReference type="ChEBI" id="CHEBI:15378"/>
        <dbReference type="ChEBI" id="CHEBI:33019"/>
        <dbReference type="ChEBI" id="CHEBI:63224"/>
        <dbReference type="ChEBI" id="CHEBI:77896"/>
        <dbReference type="EC" id="3.6.1.55"/>
    </reaction>
</comment>
<keyword evidence="3" id="KW-0515">Mutator protein</keyword>
<keyword evidence="5" id="KW-0479">Metal-binding</keyword>
<evidence type="ECO:0000256" key="9">
    <source>
        <dbReference type="ARBA" id="ARBA00023204"/>
    </source>
</evidence>
<evidence type="ECO:0000259" key="12">
    <source>
        <dbReference type="PROSITE" id="PS51462"/>
    </source>
</evidence>
<gene>
    <name evidence="13" type="ORF">EHYA_09202</name>
</gene>
<dbReference type="CDD" id="cd03425">
    <property type="entry name" value="NUDIX_MutT_NudA_like"/>
    <property type="match status" value="1"/>
</dbReference>
<dbReference type="InterPro" id="IPR000086">
    <property type="entry name" value="NUDIX_hydrolase_dom"/>
</dbReference>
<evidence type="ECO:0000256" key="10">
    <source>
        <dbReference type="ARBA" id="ARBA00035861"/>
    </source>
</evidence>
<dbReference type="EC" id="3.6.1.55" evidence="11"/>
<reference evidence="13 14" key="1">
    <citation type="submission" date="2018-12" db="EMBL/GenBank/DDBJ databases">
        <title>Draft genome sequence of Embleya hyalina NBRC 13850T.</title>
        <authorList>
            <person name="Komaki H."/>
            <person name="Hosoyama A."/>
            <person name="Kimura A."/>
            <person name="Ichikawa N."/>
            <person name="Tamura T."/>
        </authorList>
    </citation>
    <scope>NUCLEOTIDE SEQUENCE [LARGE SCALE GENOMIC DNA]</scope>
    <source>
        <strain evidence="13 14">NBRC 13850</strain>
    </source>
</reference>
<keyword evidence="8" id="KW-0460">Magnesium</keyword>
<feature type="domain" description="Nudix hydrolase" evidence="12">
    <location>
        <begin position="3"/>
        <end position="129"/>
    </location>
</feature>
<dbReference type="AlphaFoldDB" id="A0A401Z3L9"/>
<dbReference type="GO" id="GO:0008413">
    <property type="term" value="F:8-oxo-7,8-dihydroguanosine triphosphate pyrophosphatase activity"/>
    <property type="evidence" value="ECO:0007669"/>
    <property type="project" value="TreeGrafter"/>
</dbReference>
<dbReference type="GO" id="GO:0046872">
    <property type="term" value="F:metal ion binding"/>
    <property type="evidence" value="ECO:0007669"/>
    <property type="project" value="UniProtKB-KW"/>
</dbReference>
<dbReference type="PROSITE" id="PS51462">
    <property type="entry name" value="NUDIX"/>
    <property type="match status" value="1"/>
</dbReference>
<protein>
    <recommendedName>
        <fullName evidence="11">8-oxo-dGTP diphosphatase</fullName>
        <ecNumber evidence="11">3.6.1.55</ecNumber>
    </recommendedName>
</protein>
<keyword evidence="4" id="KW-0235">DNA replication</keyword>
<comment type="cofactor">
    <cofactor evidence="1">
        <name>Mg(2+)</name>
        <dbReference type="ChEBI" id="CHEBI:18420"/>
    </cofactor>
</comment>
<evidence type="ECO:0000256" key="11">
    <source>
        <dbReference type="ARBA" id="ARBA00038905"/>
    </source>
</evidence>
<evidence type="ECO:0000256" key="7">
    <source>
        <dbReference type="ARBA" id="ARBA00022801"/>
    </source>
</evidence>
<dbReference type="SUPFAM" id="SSF55811">
    <property type="entry name" value="Nudix"/>
    <property type="match status" value="1"/>
</dbReference>
<dbReference type="PANTHER" id="PTHR47707">
    <property type="entry name" value="8-OXO-DGTP DIPHOSPHATASE"/>
    <property type="match status" value="1"/>
</dbReference>
<dbReference type="EMBL" id="BIFH01000049">
    <property type="protein sequence ID" value="GCE01436.1"/>
    <property type="molecule type" value="Genomic_DNA"/>
</dbReference>
<dbReference type="Proteomes" id="UP000286931">
    <property type="component" value="Unassembled WGS sequence"/>
</dbReference>
<dbReference type="GO" id="GO:0044716">
    <property type="term" value="F:8-oxo-GDP phosphatase activity"/>
    <property type="evidence" value="ECO:0007669"/>
    <property type="project" value="TreeGrafter"/>
</dbReference>
<evidence type="ECO:0000256" key="1">
    <source>
        <dbReference type="ARBA" id="ARBA00001946"/>
    </source>
</evidence>
<dbReference type="RefSeq" id="WP_126643066.1">
    <property type="nucleotide sequence ID" value="NZ_BIFH01000049.1"/>
</dbReference>
<evidence type="ECO:0000313" key="14">
    <source>
        <dbReference type="Proteomes" id="UP000286931"/>
    </source>
</evidence>
<comment type="caution">
    <text evidence="13">The sequence shown here is derived from an EMBL/GenBank/DDBJ whole genome shotgun (WGS) entry which is preliminary data.</text>
</comment>
<keyword evidence="6" id="KW-0227">DNA damage</keyword>
<evidence type="ECO:0000256" key="5">
    <source>
        <dbReference type="ARBA" id="ARBA00022723"/>
    </source>
</evidence>
<dbReference type="InterPro" id="IPR015797">
    <property type="entry name" value="NUDIX_hydrolase-like_dom_sf"/>
</dbReference>
<comment type="similarity">
    <text evidence="2">Belongs to the Nudix hydrolase family.</text>
</comment>
<evidence type="ECO:0000256" key="4">
    <source>
        <dbReference type="ARBA" id="ARBA00022705"/>
    </source>
</evidence>
<dbReference type="Pfam" id="PF00293">
    <property type="entry name" value="NUDIX"/>
    <property type="match status" value="1"/>
</dbReference>
<dbReference type="GO" id="GO:0006260">
    <property type="term" value="P:DNA replication"/>
    <property type="evidence" value="ECO:0007669"/>
    <property type="project" value="UniProtKB-KW"/>
</dbReference>
<keyword evidence="7" id="KW-0378">Hydrolase</keyword>
<keyword evidence="9" id="KW-0234">DNA repair</keyword>
<evidence type="ECO:0000256" key="3">
    <source>
        <dbReference type="ARBA" id="ARBA00022457"/>
    </source>
</evidence>
<accession>A0A401Z3L9</accession>
<dbReference type="OrthoDB" id="9810648at2"/>
<dbReference type="GO" id="GO:0035539">
    <property type="term" value="F:8-oxo-7,8-dihydrodeoxyguanosine triphosphate pyrophosphatase activity"/>
    <property type="evidence" value="ECO:0007669"/>
    <property type="project" value="UniProtKB-EC"/>
</dbReference>
<evidence type="ECO:0000313" key="13">
    <source>
        <dbReference type="EMBL" id="GCE01436.1"/>
    </source>
</evidence>
<dbReference type="GO" id="GO:0044715">
    <property type="term" value="F:8-oxo-dGDP phosphatase activity"/>
    <property type="evidence" value="ECO:0007669"/>
    <property type="project" value="TreeGrafter"/>
</dbReference>
<sequence length="148" mass="15588">MTGTRIVVGAAILHRGRLLAACRSAPAALAGGWEFPGGKVEPGEDETAALVRECREELGVTVRPVRRLPGAWPLGTGYVLRVWLADLVSGEPRPLQDHSEVRWLAPAAVADLGWLAADRPAVDLVAAVMGESATGKRVIGDESLPTHG</sequence>
<organism evidence="13 14">
    <name type="scientific">Embleya hyalina</name>
    <dbReference type="NCBI Taxonomy" id="516124"/>
    <lineage>
        <taxon>Bacteria</taxon>
        <taxon>Bacillati</taxon>
        <taxon>Actinomycetota</taxon>
        <taxon>Actinomycetes</taxon>
        <taxon>Kitasatosporales</taxon>
        <taxon>Streptomycetaceae</taxon>
        <taxon>Embleya</taxon>
    </lineage>
</organism>
<keyword evidence="14" id="KW-1185">Reference proteome</keyword>
<dbReference type="GO" id="GO:0006281">
    <property type="term" value="P:DNA repair"/>
    <property type="evidence" value="ECO:0007669"/>
    <property type="project" value="UniProtKB-KW"/>
</dbReference>
<dbReference type="InterPro" id="IPR020476">
    <property type="entry name" value="Nudix_hydrolase"/>
</dbReference>
<dbReference type="PANTHER" id="PTHR47707:SF1">
    <property type="entry name" value="NUDIX HYDROLASE FAMILY PROTEIN"/>
    <property type="match status" value="1"/>
</dbReference>
<evidence type="ECO:0000256" key="6">
    <source>
        <dbReference type="ARBA" id="ARBA00022763"/>
    </source>
</evidence>
<name>A0A401Z3L9_9ACTN</name>
<evidence type="ECO:0000256" key="8">
    <source>
        <dbReference type="ARBA" id="ARBA00022842"/>
    </source>
</evidence>